<name>A0A433BEM3_9FUNG</name>
<dbReference type="EMBL" id="RBNI01013912">
    <property type="protein sequence ID" value="RUP24773.1"/>
    <property type="molecule type" value="Genomic_DNA"/>
</dbReference>
<dbReference type="GO" id="GO:0003676">
    <property type="term" value="F:nucleic acid binding"/>
    <property type="evidence" value="ECO:0007669"/>
    <property type="project" value="InterPro"/>
</dbReference>
<organism evidence="13 14">
    <name type="scientific">Jimgerdemannia flammicorona</name>
    <dbReference type="NCBI Taxonomy" id="994334"/>
    <lineage>
        <taxon>Eukaryota</taxon>
        <taxon>Fungi</taxon>
        <taxon>Fungi incertae sedis</taxon>
        <taxon>Mucoromycota</taxon>
        <taxon>Mucoromycotina</taxon>
        <taxon>Endogonomycetes</taxon>
        <taxon>Endogonales</taxon>
        <taxon>Endogonaceae</taxon>
        <taxon>Jimgerdemannia</taxon>
    </lineage>
</organism>
<evidence type="ECO:0000256" key="2">
    <source>
        <dbReference type="ARBA" id="ARBA00022478"/>
    </source>
</evidence>
<evidence type="ECO:0000256" key="11">
    <source>
        <dbReference type="RuleBase" id="RU003474"/>
    </source>
</evidence>
<dbReference type="AlphaFoldDB" id="A0A433BEM3"/>
<dbReference type="GO" id="GO:0003899">
    <property type="term" value="F:DNA-directed RNA polymerase activity"/>
    <property type="evidence" value="ECO:0007669"/>
    <property type="project" value="InterPro"/>
</dbReference>
<evidence type="ECO:0000256" key="5">
    <source>
        <dbReference type="ARBA" id="ARBA00022833"/>
    </source>
</evidence>
<evidence type="ECO:0000256" key="7">
    <source>
        <dbReference type="ARBA" id="ARBA00023242"/>
    </source>
</evidence>
<dbReference type="SUPFAM" id="SSF57783">
    <property type="entry name" value="Zinc beta-ribbon"/>
    <property type="match status" value="1"/>
</dbReference>
<accession>A0A433BEM3</accession>
<protein>
    <recommendedName>
        <fullName evidence="8">DNA-directed RNA polymerase subunit</fullName>
    </recommendedName>
</protein>
<evidence type="ECO:0000256" key="9">
    <source>
        <dbReference type="PIRSR" id="PIRSR005586-1"/>
    </source>
</evidence>
<gene>
    <name evidence="13" type="ORF">BC936DRAFT_138892</name>
</gene>
<evidence type="ECO:0000313" key="13">
    <source>
        <dbReference type="EMBL" id="RUP24773.1"/>
    </source>
</evidence>
<evidence type="ECO:0000256" key="6">
    <source>
        <dbReference type="ARBA" id="ARBA00023163"/>
    </source>
</evidence>
<feature type="binding site" evidence="9">
    <location>
        <position position="34"/>
    </location>
    <ligand>
        <name>Zn(2+)</name>
        <dbReference type="ChEBI" id="CHEBI:29105"/>
        <label>1</label>
    </ligand>
</feature>
<dbReference type="PANTHER" id="PTHR11239">
    <property type="entry name" value="DNA-DIRECTED RNA POLYMERASE"/>
    <property type="match status" value="1"/>
</dbReference>
<keyword evidence="5 9" id="KW-0862">Zinc</keyword>
<dbReference type="InterPro" id="IPR034014">
    <property type="entry name" value="Zn_ribbon_RPC11_C"/>
</dbReference>
<evidence type="ECO:0000256" key="8">
    <source>
        <dbReference type="PIRNR" id="PIRNR005586"/>
    </source>
</evidence>
<keyword evidence="14" id="KW-1185">Reference proteome</keyword>
<feature type="binding site" evidence="9">
    <location>
        <position position="149"/>
    </location>
    <ligand>
        <name>Zn(2+)</name>
        <dbReference type="ChEBI" id="CHEBI:29105"/>
        <label>2</label>
    </ligand>
</feature>
<comment type="caution">
    <text evidence="13">The sequence shown here is derived from an EMBL/GenBank/DDBJ whole genome shotgun (WGS) entry which is preliminary data.</text>
</comment>
<dbReference type="GO" id="GO:0006386">
    <property type="term" value="P:termination of RNA polymerase III transcription"/>
    <property type="evidence" value="ECO:0007669"/>
    <property type="project" value="TreeGrafter"/>
</dbReference>
<dbReference type="GO" id="GO:0008270">
    <property type="term" value="F:zinc ion binding"/>
    <property type="evidence" value="ECO:0007669"/>
    <property type="project" value="UniProtKB-KW"/>
</dbReference>
<dbReference type="PIRSF" id="PIRSF005586">
    <property type="entry name" value="RNApol_RpoM"/>
    <property type="match status" value="1"/>
</dbReference>
<dbReference type="PROSITE" id="PS00466">
    <property type="entry name" value="ZF_TFIIS_1"/>
    <property type="match status" value="1"/>
</dbReference>
<dbReference type="FunFam" id="2.20.25.10:FF:000005">
    <property type="entry name" value="DNA-directed RNA polymerase subunit"/>
    <property type="match status" value="1"/>
</dbReference>
<dbReference type="OrthoDB" id="282152at2759"/>
<evidence type="ECO:0000313" key="14">
    <source>
        <dbReference type="Proteomes" id="UP000268093"/>
    </source>
</evidence>
<dbReference type="Proteomes" id="UP000268093">
    <property type="component" value="Unassembled WGS sequence"/>
</dbReference>
<feature type="binding site" evidence="9">
    <location>
        <position position="121"/>
    </location>
    <ligand>
        <name>Zn(2+)</name>
        <dbReference type="ChEBI" id="CHEBI:29105"/>
        <label>2</label>
    </ligand>
</feature>
<dbReference type="InterPro" id="IPR001529">
    <property type="entry name" value="Zn_ribbon_RPB9"/>
</dbReference>
<dbReference type="InterPro" id="IPR012164">
    <property type="entry name" value="Rpa12/Rpb9/Rpc10/TFS"/>
</dbReference>
<sequence>MMDSHTHKYYPITCQQYPARLSSIHTPMFFCPVCANVLLVQKNSGLQFFLCQTCPYVFHFEGGFIIRTKLKRKEVDDVLGGAAAWENVDFTEGKLAYTRDFVTLSVSFSLFMTFSLPLATCPKCEHRRAFYMQIQIRSADEPMSTFYKCCNAKCGYQWKEM</sequence>
<keyword evidence="6 8" id="KW-0804">Transcription</keyword>
<feature type="binding site" evidence="9">
    <location>
        <position position="51"/>
    </location>
    <ligand>
        <name>Zn(2+)</name>
        <dbReference type="ChEBI" id="CHEBI:29105"/>
        <label>1</label>
    </ligand>
</feature>
<dbReference type="GO" id="GO:0005666">
    <property type="term" value="C:RNA polymerase III complex"/>
    <property type="evidence" value="ECO:0007669"/>
    <property type="project" value="TreeGrafter"/>
</dbReference>
<keyword evidence="2 8" id="KW-0240">DNA-directed RNA polymerase</keyword>
<dbReference type="Gene3D" id="2.20.25.10">
    <property type="match status" value="1"/>
</dbReference>
<dbReference type="SMART" id="SM00440">
    <property type="entry name" value="ZnF_C2C2"/>
    <property type="match status" value="1"/>
</dbReference>
<dbReference type="InterPro" id="IPR001222">
    <property type="entry name" value="Znf_TFIIS"/>
</dbReference>
<feature type="binding site" evidence="9">
    <location>
        <position position="154"/>
    </location>
    <ligand>
        <name>Zn(2+)</name>
        <dbReference type="ChEBI" id="CHEBI:29105"/>
        <label>2</label>
    </ligand>
</feature>
<keyword evidence="7 8" id="KW-0539">Nucleus</keyword>
<dbReference type="CDD" id="cd10509">
    <property type="entry name" value="Zn-ribbon_RPC11"/>
    <property type="match status" value="1"/>
</dbReference>
<feature type="binding site" evidence="9">
    <location>
        <position position="54"/>
    </location>
    <ligand>
        <name>Zn(2+)</name>
        <dbReference type="ChEBI" id="CHEBI:29105"/>
        <label>1</label>
    </ligand>
</feature>
<dbReference type="SMART" id="SM00661">
    <property type="entry name" value="RPOL9"/>
    <property type="match status" value="1"/>
</dbReference>
<keyword evidence="4 10" id="KW-0863">Zinc-finger</keyword>
<evidence type="ECO:0000256" key="1">
    <source>
        <dbReference type="ARBA" id="ARBA00004123"/>
    </source>
</evidence>
<dbReference type="PANTHER" id="PTHR11239:SF12">
    <property type="entry name" value="DNA-DIRECTED RNA POLYMERASE III SUBUNIT RPC10"/>
    <property type="match status" value="1"/>
</dbReference>
<reference evidence="13 14" key="1">
    <citation type="journal article" date="2018" name="New Phytol.">
        <title>Phylogenomics of Endogonaceae and evolution of mycorrhizas within Mucoromycota.</title>
        <authorList>
            <person name="Chang Y."/>
            <person name="Desiro A."/>
            <person name="Na H."/>
            <person name="Sandor L."/>
            <person name="Lipzen A."/>
            <person name="Clum A."/>
            <person name="Barry K."/>
            <person name="Grigoriev I.V."/>
            <person name="Martin F.M."/>
            <person name="Stajich J.E."/>
            <person name="Smith M.E."/>
            <person name="Bonito G."/>
            <person name="Spatafora J.W."/>
        </authorList>
    </citation>
    <scope>NUCLEOTIDE SEQUENCE [LARGE SCALE GENOMIC DNA]</scope>
    <source>
        <strain evidence="13 14">GMNB39</strain>
    </source>
</reference>
<dbReference type="Pfam" id="PF01096">
    <property type="entry name" value="Zn_ribbon_TFIIS"/>
    <property type="match status" value="1"/>
</dbReference>
<evidence type="ECO:0000256" key="3">
    <source>
        <dbReference type="ARBA" id="ARBA00022723"/>
    </source>
</evidence>
<evidence type="ECO:0000256" key="4">
    <source>
        <dbReference type="ARBA" id="ARBA00022771"/>
    </source>
</evidence>
<comment type="function">
    <text evidence="8">DNA-dependent RNA polymerase catalyzes the transcription of DNA into RNA using the four ribonucleoside triphosphates as substrates.</text>
</comment>
<feature type="binding site" evidence="9">
    <location>
        <position position="31"/>
    </location>
    <ligand>
        <name>Zn(2+)</name>
        <dbReference type="ChEBI" id="CHEBI:29105"/>
        <label>1</label>
    </ligand>
</feature>
<proteinExistence type="inferred from homology"/>
<keyword evidence="3 9" id="KW-0479">Metal-binding</keyword>
<feature type="domain" description="TFIIS-type" evidence="12">
    <location>
        <begin position="117"/>
        <end position="159"/>
    </location>
</feature>
<comment type="subcellular location">
    <subcellularLocation>
        <location evidence="1 8">Nucleus</location>
    </subcellularLocation>
</comment>
<feature type="zinc finger region" description="C4-type" evidence="10">
    <location>
        <begin position="31"/>
        <end position="54"/>
    </location>
</feature>
<dbReference type="PROSITE" id="PS51133">
    <property type="entry name" value="ZF_TFIIS_2"/>
    <property type="match status" value="1"/>
</dbReference>
<feature type="binding site" evidence="9">
    <location>
        <position position="124"/>
    </location>
    <ligand>
        <name>Zn(2+)</name>
        <dbReference type="ChEBI" id="CHEBI:29105"/>
        <label>2</label>
    </ligand>
</feature>
<evidence type="ECO:0000256" key="10">
    <source>
        <dbReference type="PIRSR" id="PIRSR005586-2"/>
    </source>
</evidence>
<evidence type="ECO:0000259" key="12">
    <source>
        <dbReference type="PROSITE" id="PS51133"/>
    </source>
</evidence>
<comment type="similarity">
    <text evidence="8 11">Belongs to the archaeal rpoM/eukaryotic RPA12/RPB9/RPC11 RNA polymerase family.</text>
</comment>